<protein>
    <submittedName>
        <fullName evidence="1">Chloramphenicol acetyltransferase-like domain protein</fullName>
    </submittedName>
</protein>
<name>A0A166WG31_METRR</name>
<sequence>MPHTLHDYIYSDRPVLGLHITSFTNSTIVTLSWPHVVGGGLGIKEIISAWSKALRTDGDLPALLGAREDVLDGIGTDIDSPPPYCLEPSQIKGWRFVKLALRLLWNVVRRPEVQSRTLCLPGHFVSRLKEAALRELDDAHQGDETSFISENDVMEAWASRFVAQVRGGQRSALVVTSLDIRSRVNALWDTGGVYVQNTAVCVYTSVDSEMLLSRPLGELSHVFRQSIQASATDEQIRAQLRIFRTLGHKKRIPLYGNPDSHLMSFSNWTKFDLFNAAEFSPAILSTSSTDSGAPVKPVYMHCQALGENRLLRDCFHITGKDLEGNYWITAFLYPEDWTRLEEYMVQTCQHLGRRKMSGDFSPAESPKATVHITTKYHK</sequence>
<dbReference type="Pfam" id="PF02458">
    <property type="entry name" value="Transferase"/>
    <property type="match status" value="1"/>
</dbReference>
<evidence type="ECO:0000313" key="1">
    <source>
        <dbReference type="EMBL" id="OAA34689.1"/>
    </source>
</evidence>
<gene>
    <name evidence="1" type="ORF">NOR_08318</name>
</gene>
<evidence type="ECO:0000313" key="2">
    <source>
        <dbReference type="Proteomes" id="UP000243498"/>
    </source>
</evidence>
<organism evidence="1 2">
    <name type="scientific">Metarhizium rileyi (strain RCEF 4871)</name>
    <name type="common">Nomuraea rileyi</name>
    <dbReference type="NCBI Taxonomy" id="1649241"/>
    <lineage>
        <taxon>Eukaryota</taxon>
        <taxon>Fungi</taxon>
        <taxon>Dikarya</taxon>
        <taxon>Ascomycota</taxon>
        <taxon>Pezizomycotina</taxon>
        <taxon>Sordariomycetes</taxon>
        <taxon>Hypocreomycetidae</taxon>
        <taxon>Hypocreales</taxon>
        <taxon>Clavicipitaceae</taxon>
        <taxon>Metarhizium</taxon>
    </lineage>
</organism>
<comment type="caution">
    <text evidence="1">The sequence shown here is derived from an EMBL/GenBank/DDBJ whole genome shotgun (WGS) entry which is preliminary data.</text>
</comment>
<dbReference type="Proteomes" id="UP000243498">
    <property type="component" value="Unassembled WGS sequence"/>
</dbReference>
<keyword evidence="2" id="KW-1185">Reference proteome</keyword>
<reference evidence="1 2" key="1">
    <citation type="journal article" date="2016" name="Genome Biol. Evol.">
        <title>Divergent and convergent evolution of fungal pathogenicity.</title>
        <authorList>
            <person name="Shang Y."/>
            <person name="Xiao G."/>
            <person name="Zheng P."/>
            <person name="Cen K."/>
            <person name="Zhan S."/>
            <person name="Wang C."/>
        </authorList>
    </citation>
    <scope>NUCLEOTIDE SEQUENCE [LARGE SCALE GENOMIC DNA]</scope>
    <source>
        <strain evidence="1 2">RCEF 4871</strain>
    </source>
</reference>
<dbReference type="OMA" id="PLHEFDD"/>
<dbReference type="OrthoDB" id="21502at2759"/>
<dbReference type="EMBL" id="AZHC01000049">
    <property type="protein sequence ID" value="OAA34689.1"/>
    <property type="molecule type" value="Genomic_DNA"/>
</dbReference>
<dbReference type="Gene3D" id="3.30.559.10">
    <property type="entry name" value="Chloramphenicol acetyltransferase-like domain"/>
    <property type="match status" value="1"/>
</dbReference>
<dbReference type="AlphaFoldDB" id="A0A166WG31"/>
<accession>A0A166WG31</accession>
<dbReference type="InterPro" id="IPR023213">
    <property type="entry name" value="CAT-like_dom_sf"/>
</dbReference>
<proteinExistence type="predicted"/>